<proteinExistence type="predicted"/>
<evidence type="ECO:0000313" key="1">
    <source>
        <dbReference type="EMBL" id="CAJ70895.1"/>
    </source>
</evidence>
<sequence>MHLLVNNLQNKLTHINDTKQLIIVKKIVQRIIFQCHNSCPVRKNVSIKEQRFSLFPHFKQYFI</sequence>
<organism evidence="1">
    <name type="scientific">Kuenenia stuttgartiensis</name>
    <dbReference type="NCBI Taxonomy" id="174633"/>
    <lineage>
        <taxon>Bacteria</taxon>
        <taxon>Pseudomonadati</taxon>
        <taxon>Planctomycetota</taxon>
        <taxon>Candidatus Brocadiia</taxon>
        <taxon>Candidatus Brocadiales</taxon>
        <taxon>Candidatus Brocadiaceae</taxon>
        <taxon>Candidatus Kuenenia</taxon>
    </lineage>
</organism>
<dbReference type="EMBL" id="CT573074">
    <property type="protein sequence ID" value="CAJ70895.1"/>
    <property type="molecule type" value="Genomic_DNA"/>
</dbReference>
<accession>Q1PUI7</accession>
<dbReference type="AlphaFoldDB" id="Q1PUI7"/>
<protein>
    <submittedName>
        <fullName evidence="1">Uncharacterized protein</fullName>
    </submittedName>
</protein>
<reference evidence="1" key="2">
    <citation type="submission" date="2006-01" db="EMBL/GenBank/DDBJ databases">
        <authorList>
            <person name="Genoscope"/>
        </authorList>
    </citation>
    <scope>NUCLEOTIDE SEQUENCE</scope>
</reference>
<name>Q1PUI7_KUEST</name>
<gene>
    <name evidence="1" type="ORF">kustb0150</name>
</gene>
<reference evidence="1" key="1">
    <citation type="journal article" date="2006" name="Nature">
        <title>Deciphering the evolution and metabolism of an anammox bacterium from a community genome.</title>
        <authorList>
            <person name="Strous M."/>
            <person name="Pelletier E."/>
            <person name="Mangenot S."/>
            <person name="Rattei T."/>
            <person name="Lehner A."/>
            <person name="Taylor M.W."/>
            <person name="Horn M."/>
            <person name="Daims H."/>
            <person name="Bartol-Mavel D."/>
            <person name="Wincker P."/>
            <person name="Barbe V."/>
            <person name="Fonknechten N."/>
            <person name="Vallenet D."/>
            <person name="Segurens B."/>
            <person name="Schenowitz-Truong C."/>
            <person name="Medigue C."/>
            <person name="Collingro A."/>
            <person name="Snel B."/>
            <person name="Dutilh B.E."/>
            <person name="OpDenCamp H.J.M."/>
            <person name="vanDerDrift C."/>
            <person name="Cirpus I."/>
            <person name="vanDePas-Schoonen K.T."/>
            <person name="Harhangi H.R."/>
            <person name="vanNiftrik L."/>
            <person name="Schmid M."/>
            <person name="Keltjens J."/>
            <person name="vanDeVossenberg J."/>
            <person name="Kartal B."/>
            <person name="Meier H."/>
            <person name="Frishman D."/>
            <person name="Huynen M.A."/>
            <person name="Mewes H."/>
            <person name="Weissenbach J."/>
            <person name="Jetten M.S.M."/>
            <person name="Wagner M."/>
            <person name="LePaslier D."/>
        </authorList>
    </citation>
    <scope>NUCLEOTIDE SEQUENCE</scope>
</reference>